<organism evidence="8 9">
    <name type="scientific">Intestinibacter bartlettii</name>
    <dbReference type="NCBI Taxonomy" id="261299"/>
    <lineage>
        <taxon>Bacteria</taxon>
        <taxon>Bacillati</taxon>
        <taxon>Bacillota</taxon>
        <taxon>Clostridia</taxon>
        <taxon>Peptostreptococcales</taxon>
        <taxon>Peptostreptococcaceae</taxon>
        <taxon>Intestinibacter</taxon>
    </lineage>
</organism>
<sequence length="570" mass="64747">MDLCIPWILAYMIDNIISKKNIKEIYLWGILMIICSFIGVFANIYANRNASAVGRDVTNNIRNDLYKKVSMLSSSQIDYFGVNSLISRLTTDTNNIHRTICVMQRLGVRAPILLIGGVIITLTLDPVLTFILILIMPFIAFVIYFISKRGVTLYMNLQKSIDNLVRVIRENITGVKVIKSLSKTDYERKRFDKVNKNVINNDTTANIVMSLNQPIVNILFNCGLVLVILVGAYRVQSKAIQVGVIVAFLSYFTIILTAMKSVTKLFILYFKANASAIRISEILNIEDNLDIDEEDLNIQNTYKKWNKKDLDADLIKENQKIENIHKESTYHIQFKNVTFSYNKNIPVVKNISFELKKGESLGIIGPIGSGKTTIMMLLMGFYKADEGQILINNVDINDIKKSELRNMFGSVFQNDYLFSKTIYENIDFGRDIDGEDIVRAAKATQAMNFINQKEAKFDENISQSGNNLSGGQKQRIFLSRALASNPEILILDYACSALDFKTDRLLRESLKKYYKNTTKIIIESRINSIKNCTKIMVLDKGNVVGYGKHEDLIKSCEIYSEINKIQNGDL</sequence>
<feature type="transmembrane region" description="Helical" evidence="5">
    <location>
        <begin position="106"/>
        <end position="124"/>
    </location>
</feature>
<dbReference type="InterPro" id="IPR011527">
    <property type="entry name" value="ABC1_TM_dom"/>
</dbReference>
<feature type="domain" description="ABC transporter" evidence="6">
    <location>
        <begin position="332"/>
        <end position="565"/>
    </location>
</feature>
<comment type="caution">
    <text evidence="8">The sequence shown here is derived from an EMBL/GenBank/DDBJ whole genome shotgun (WGS) entry which is preliminary data.</text>
</comment>
<keyword evidence="9" id="KW-1185">Reference proteome</keyword>
<dbReference type="InterPro" id="IPR003439">
    <property type="entry name" value="ABC_transporter-like_ATP-bd"/>
</dbReference>
<name>A0ABS6DT58_9FIRM</name>
<comment type="subcellular location">
    <subcellularLocation>
        <location evidence="1">Membrane</location>
        <topology evidence="1">Multi-pass membrane protein</topology>
    </subcellularLocation>
</comment>
<keyword evidence="8" id="KW-0067">ATP-binding</keyword>
<keyword evidence="2 5" id="KW-0812">Transmembrane</keyword>
<evidence type="ECO:0000256" key="4">
    <source>
        <dbReference type="ARBA" id="ARBA00023136"/>
    </source>
</evidence>
<evidence type="ECO:0000256" key="2">
    <source>
        <dbReference type="ARBA" id="ARBA00022692"/>
    </source>
</evidence>
<dbReference type="PROSITE" id="PS00211">
    <property type="entry name" value="ABC_TRANSPORTER_1"/>
    <property type="match status" value="1"/>
</dbReference>
<dbReference type="Pfam" id="PF00664">
    <property type="entry name" value="ABC_membrane"/>
    <property type="match status" value="1"/>
</dbReference>
<evidence type="ECO:0000256" key="3">
    <source>
        <dbReference type="ARBA" id="ARBA00022989"/>
    </source>
</evidence>
<dbReference type="PROSITE" id="PS50893">
    <property type="entry name" value="ABC_TRANSPORTER_2"/>
    <property type="match status" value="1"/>
</dbReference>
<dbReference type="InterPro" id="IPR003593">
    <property type="entry name" value="AAA+_ATPase"/>
</dbReference>
<dbReference type="CDD" id="cd18548">
    <property type="entry name" value="ABC_6TM_Tm287_like"/>
    <property type="match status" value="1"/>
</dbReference>
<keyword evidence="4 5" id="KW-0472">Membrane</keyword>
<reference evidence="8 9" key="1">
    <citation type="submission" date="2021-06" db="EMBL/GenBank/DDBJ databases">
        <authorList>
            <person name="Sun Q."/>
            <person name="Li D."/>
        </authorList>
    </citation>
    <scope>NUCLEOTIDE SEQUENCE [LARGE SCALE GENOMIC DNA]</scope>
    <source>
        <strain evidence="8 9">N19</strain>
    </source>
</reference>
<keyword evidence="3 5" id="KW-1133">Transmembrane helix</keyword>
<evidence type="ECO:0000259" key="7">
    <source>
        <dbReference type="PROSITE" id="PS50929"/>
    </source>
</evidence>
<dbReference type="PROSITE" id="PS50929">
    <property type="entry name" value="ABC_TM1F"/>
    <property type="match status" value="1"/>
</dbReference>
<dbReference type="EMBL" id="JAHLOQ010000001">
    <property type="protein sequence ID" value="MBU5334872.1"/>
    <property type="molecule type" value="Genomic_DNA"/>
</dbReference>
<evidence type="ECO:0000256" key="1">
    <source>
        <dbReference type="ARBA" id="ARBA00004141"/>
    </source>
</evidence>
<evidence type="ECO:0000313" key="9">
    <source>
        <dbReference type="Proteomes" id="UP001196301"/>
    </source>
</evidence>
<evidence type="ECO:0000259" key="6">
    <source>
        <dbReference type="PROSITE" id="PS50893"/>
    </source>
</evidence>
<dbReference type="PANTHER" id="PTHR43394">
    <property type="entry name" value="ATP-DEPENDENT PERMEASE MDL1, MITOCHONDRIAL"/>
    <property type="match status" value="1"/>
</dbReference>
<dbReference type="PANTHER" id="PTHR43394:SF1">
    <property type="entry name" value="ATP-BINDING CASSETTE SUB-FAMILY B MEMBER 10, MITOCHONDRIAL"/>
    <property type="match status" value="1"/>
</dbReference>
<feature type="transmembrane region" description="Helical" evidence="5">
    <location>
        <begin position="25"/>
        <end position="46"/>
    </location>
</feature>
<dbReference type="InterPro" id="IPR039421">
    <property type="entry name" value="Type_1_exporter"/>
</dbReference>
<dbReference type="Pfam" id="PF00005">
    <property type="entry name" value="ABC_tran"/>
    <property type="match status" value="1"/>
</dbReference>
<dbReference type="Proteomes" id="UP001196301">
    <property type="component" value="Unassembled WGS sequence"/>
</dbReference>
<evidence type="ECO:0000313" key="8">
    <source>
        <dbReference type="EMBL" id="MBU5334872.1"/>
    </source>
</evidence>
<protein>
    <submittedName>
        <fullName evidence="8">ABC transporter ATP-binding protein/permease</fullName>
    </submittedName>
</protein>
<feature type="domain" description="ABC transmembrane type-1" evidence="7">
    <location>
        <begin position="1"/>
        <end position="266"/>
    </location>
</feature>
<proteinExistence type="predicted"/>
<keyword evidence="8" id="KW-0547">Nucleotide-binding</keyword>
<accession>A0ABS6DT58</accession>
<feature type="transmembrane region" description="Helical" evidence="5">
    <location>
        <begin position="215"/>
        <end position="233"/>
    </location>
</feature>
<evidence type="ECO:0000256" key="5">
    <source>
        <dbReference type="SAM" id="Phobius"/>
    </source>
</evidence>
<feature type="transmembrane region" description="Helical" evidence="5">
    <location>
        <begin position="239"/>
        <end position="259"/>
    </location>
</feature>
<feature type="transmembrane region" description="Helical" evidence="5">
    <location>
        <begin position="130"/>
        <end position="147"/>
    </location>
</feature>
<dbReference type="SMART" id="SM00382">
    <property type="entry name" value="AAA"/>
    <property type="match status" value="1"/>
</dbReference>
<dbReference type="InterPro" id="IPR017871">
    <property type="entry name" value="ABC_transporter-like_CS"/>
</dbReference>
<dbReference type="GO" id="GO:0005524">
    <property type="term" value="F:ATP binding"/>
    <property type="evidence" value="ECO:0007669"/>
    <property type="project" value="UniProtKB-KW"/>
</dbReference>
<gene>
    <name evidence="8" type="ORF">KQI20_00335</name>
</gene>